<gene>
    <name evidence="2" type="ORF">J4H91_01655</name>
</gene>
<name>A0A939RY24_9MICO</name>
<evidence type="ECO:0000313" key="3">
    <source>
        <dbReference type="Proteomes" id="UP000664398"/>
    </source>
</evidence>
<dbReference type="PROSITE" id="PS51257">
    <property type="entry name" value="PROKAR_LIPOPROTEIN"/>
    <property type="match status" value="1"/>
</dbReference>
<evidence type="ECO:0000256" key="1">
    <source>
        <dbReference type="SAM" id="Phobius"/>
    </source>
</evidence>
<sequence length="268" mass="28519">MPAPIVRKRGASPLVIGLAVACGVLLLATIGFGGAAAWLWNERAKADTALAAAEKELADLDVGTTQTLGDLELVIVSDISFSEFVRTAPDSQGLLALYSHVTNEDAEQAAEVFFDLTAYDADGRVIGRNPASMYLLPEQQSIFKGIISSDMLAAEMIKIEQTSLEFATPAMTGGIAVDGFAGSDSGYVEGEFTSSLSQAVQYPYLYIVGYVDDEIFAVCSDWPDVPANGAFTASCRLDYAANDEVPEGDVKIPEDAEFDAFLALDIPY</sequence>
<dbReference type="EMBL" id="JAGDYL010000001">
    <property type="protein sequence ID" value="MBO1804024.1"/>
    <property type="molecule type" value="Genomic_DNA"/>
</dbReference>
<accession>A0A939RY24</accession>
<protein>
    <submittedName>
        <fullName evidence="2">Uncharacterized protein</fullName>
    </submittedName>
</protein>
<dbReference type="RefSeq" id="WP_208044495.1">
    <property type="nucleotide sequence ID" value="NZ_JAGDYL010000001.1"/>
</dbReference>
<reference evidence="2" key="1">
    <citation type="submission" date="2021-03" db="EMBL/GenBank/DDBJ databases">
        <title>Leucobacter chromiisoli sp. nov., isolated from chromium-containing soil of chemical plant.</title>
        <authorList>
            <person name="Xu Z."/>
        </authorList>
    </citation>
    <scope>NUCLEOTIDE SEQUENCE</scope>
    <source>
        <strain evidence="2">A2</strain>
    </source>
</reference>
<keyword evidence="3" id="KW-1185">Reference proteome</keyword>
<evidence type="ECO:0000313" key="2">
    <source>
        <dbReference type="EMBL" id="MBO1804024.1"/>
    </source>
</evidence>
<dbReference type="AlphaFoldDB" id="A0A939RY24"/>
<keyword evidence="1" id="KW-0812">Transmembrane</keyword>
<keyword evidence="1" id="KW-0472">Membrane</keyword>
<proteinExistence type="predicted"/>
<organism evidence="2 3">
    <name type="scientific">Leucobacter ruminantium</name>
    <dbReference type="NCBI Taxonomy" id="1289170"/>
    <lineage>
        <taxon>Bacteria</taxon>
        <taxon>Bacillati</taxon>
        <taxon>Actinomycetota</taxon>
        <taxon>Actinomycetes</taxon>
        <taxon>Micrococcales</taxon>
        <taxon>Microbacteriaceae</taxon>
        <taxon>Leucobacter</taxon>
    </lineage>
</organism>
<feature type="transmembrane region" description="Helical" evidence="1">
    <location>
        <begin position="12"/>
        <end position="40"/>
    </location>
</feature>
<dbReference type="Proteomes" id="UP000664398">
    <property type="component" value="Unassembled WGS sequence"/>
</dbReference>
<comment type="caution">
    <text evidence="2">The sequence shown here is derived from an EMBL/GenBank/DDBJ whole genome shotgun (WGS) entry which is preliminary data.</text>
</comment>
<keyword evidence="1" id="KW-1133">Transmembrane helix</keyword>